<evidence type="ECO:0000256" key="1">
    <source>
        <dbReference type="ARBA" id="ARBA00004651"/>
    </source>
</evidence>
<comment type="subcellular location">
    <subcellularLocation>
        <location evidence="1">Cell membrane</location>
        <topology evidence="1">Multi-pass membrane protein</topology>
    </subcellularLocation>
</comment>
<accession>A0A7W7VHJ4</accession>
<evidence type="ECO:0000313" key="8">
    <source>
        <dbReference type="Proteomes" id="UP000520767"/>
    </source>
</evidence>
<evidence type="ECO:0000256" key="4">
    <source>
        <dbReference type="ARBA" id="ARBA00022989"/>
    </source>
</evidence>
<dbReference type="EMBL" id="JACHJQ010000007">
    <property type="protein sequence ID" value="MBB4910483.1"/>
    <property type="molecule type" value="Genomic_DNA"/>
</dbReference>
<feature type="transmembrane region" description="Helical" evidence="6">
    <location>
        <begin position="44"/>
        <end position="65"/>
    </location>
</feature>
<feature type="transmembrane region" description="Helical" evidence="6">
    <location>
        <begin position="261"/>
        <end position="286"/>
    </location>
</feature>
<keyword evidence="3 6" id="KW-0812">Transmembrane</keyword>
<dbReference type="GO" id="GO:0015658">
    <property type="term" value="F:branched-chain amino acid transmembrane transporter activity"/>
    <property type="evidence" value="ECO:0007669"/>
    <property type="project" value="InterPro"/>
</dbReference>
<evidence type="ECO:0000256" key="5">
    <source>
        <dbReference type="ARBA" id="ARBA00023136"/>
    </source>
</evidence>
<feature type="transmembrane region" description="Helical" evidence="6">
    <location>
        <begin position="101"/>
        <end position="120"/>
    </location>
</feature>
<keyword evidence="4 6" id="KW-1133">Transmembrane helix</keyword>
<name>A0A7W7VHJ4_9PSEU</name>
<dbReference type="AlphaFoldDB" id="A0A7W7VHJ4"/>
<evidence type="ECO:0000256" key="2">
    <source>
        <dbReference type="ARBA" id="ARBA00022475"/>
    </source>
</evidence>
<organism evidence="7 8">
    <name type="scientific">Actinophytocola algeriensis</name>
    <dbReference type="NCBI Taxonomy" id="1768010"/>
    <lineage>
        <taxon>Bacteria</taxon>
        <taxon>Bacillati</taxon>
        <taxon>Actinomycetota</taxon>
        <taxon>Actinomycetes</taxon>
        <taxon>Pseudonocardiales</taxon>
        <taxon>Pseudonocardiaceae</taxon>
    </lineage>
</organism>
<dbReference type="InterPro" id="IPR001851">
    <property type="entry name" value="ABC_transp_permease"/>
</dbReference>
<feature type="transmembrane region" description="Helical" evidence="6">
    <location>
        <begin position="127"/>
        <end position="149"/>
    </location>
</feature>
<proteinExistence type="predicted"/>
<evidence type="ECO:0000256" key="6">
    <source>
        <dbReference type="SAM" id="Phobius"/>
    </source>
</evidence>
<feature type="transmembrane region" description="Helical" evidence="6">
    <location>
        <begin position="176"/>
        <end position="195"/>
    </location>
</feature>
<feature type="transmembrane region" description="Helical" evidence="6">
    <location>
        <begin position="225"/>
        <end position="249"/>
    </location>
</feature>
<feature type="transmembrane region" description="Helical" evidence="6">
    <location>
        <begin position="77"/>
        <end position="95"/>
    </location>
</feature>
<reference evidence="7 8" key="1">
    <citation type="submission" date="2020-08" db="EMBL/GenBank/DDBJ databases">
        <title>Genomic Encyclopedia of Type Strains, Phase III (KMG-III): the genomes of soil and plant-associated and newly described type strains.</title>
        <authorList>
            <person name="Whitman W."/>
        </authorList>
    </citation>
    <scope>NUCLEOTIDE SEQUENCE [LARGE SCALE GENOMIC DNA]</scope>
    <source>
        <strain evidence="7 8">CECT 8960</strain>
    </source>
</reference>
<feature type="transmembrane region" description="Helical" evidence="6">
    <location>
        <begin position="20"/>
        <end position="38"/>
    </location>
</feature>
<evidence type="ECO:0000256" key="3">
    <source>
        <dbReference type="ARBA" id="ARBA00022692"/>
    </source>
</evidence>
<dbReference type="PANTHER" id="PTHR30482">
    <property type="entry name" value="HIGH-AFFINITY BRANCHED-CHAIN AMINO ACID TRANSPORT SYSTEM PERMEASE"/>
    <property type="match status" value="1"/>
</dbReference>
<keyword evidence="5 6" id="KW-0472">Membrane</keyword>
<dbReference type="PANTHER" id="PTHR30482:SF10">
    <property type="entry name" value="HIGH-AFFINITY BRANCHED-CHAIN AMINO ACID TRANSPORT PROTEIN BRAE"/>
    <property type="match status" value="1"/>
</dbReference>
<dbReference type="InterPro" id="IPR043428">
    <property type="entry name" value="LivM-like"/>
</dbReference>
<keyword evidence="2" id="KW-1003">Cell membrane</keyword>
<sequence length="336" mass="35974">MTATLAPPSARPVPARKVPWGRYAGIAVVAVLLVVYPLVAKTSFLQTIGVTALTMAIASTGWNILGGYAGQISFGHAVFFGTGMYGTTLLVTGGWSPWLTMMPIALLAAVLGVLIGLPTFRLRGHYFSIATLAIGMMVMSILPNIQWLGATDGLSVPFLDEGFWNLTFSLRDKTEYYYTALGLFAVATVAAWLFLRGRIGSYLEAIRDDDVAASAVGVPVRRYKLYAVAMSAALTSIAGSFHVMFVTFVDPSSSSDLSLSTAIALIAVVGGAGSMWGPILGAWLVIALQEYTRTYLSATGRTIDLMMFGALIILVAVVDPRGLVNLVKRGYRRVRR</sequence>
<keyword evidence="8" id="KW-1185">Reference proteome</keyword>
<feature type="transmembrane region" description="Helical" evidence="6">
    <location>
        <begin position="298"/>
        <end position="318"/>
    </location>
</feature>
<dbReference type="RefSeq" id="WP_184814523.1">
    <property type="nucleotide sequence ID" value="NZ_JACHJQ010000007.1"/>
</dbReference>
<evidence type="ECO:0000313" key="7">
    <source>
        <dbReference type="EMBL" id="MBB4910483.1"/>
    </source>
</evidence>
<dbReference type="Pfam" id="PF02653">
    <property type="entry name" value="BPD_transp_2"/>
    <property type="match status" value="1"/>
</dbReference>
<protein>
    <submittedName>
        <fullName evidence="7">Branched-chain amino acid transport system permease protein</fullName>
    </submittedName>
</protein>
<comment type="caution">
    <text evidence="7">The sequence shown here is derived from an EMBL/GenBank/DDBJ whole genome shotgun (WGS) entry which is preliminary data.</text>
</comment>
<dbReference type="Proteomes" id="UP000520767">
    <property type="component" value="Unassembled WGS sequence"/>
</dbReference>
<dbReference type="CDD" id="cd06581">
    <property type="entry name" value="TM_PBP1_LivM_like"/>
    <property type="match status" value="1"/>
</dbReference>
<dbReference type="GO" id="GO:0005886">
    <property type="term" value="C:plasma membrane"/>
    <property type="evidence" value="ECO:0007669"/>
    <property type="project" value="UniProtKB-SubCell"/>
</dbReference>
<gene>
    <name evidence="7" type="ORF">FHR82_006741</name>
</gene>